<reference evidence="2 3" key="1">
    <citation type="journal article" date="2013" name="BMC Genomics">
        <title>The miniature genome of a carnivorous plant Genlisea aurea contains a low number of genes and short non-coding sequences.</title>
        <authorList>
            <person name="Leushkin E.V."/>
            <person name="Sutormin R.A."/>
            <person name="Nabieva E.R."/>
            <person name="Penin A.A."/>
            <person name="Kondrashov A.S."/>
            <person name="Logacheva M.D."/>
        </authorList>
    </citation>
    <scope>NUCLEOTIDE SEQUENCE [LARGE SCALE GENOMIC DNA]</scope>
</reference>
<protein>
    <submittedName>
        <fullName evidence="2">Uncharacterized protein</fullName>
    </submittedName>
</protein>
<keyword evidence="3" id="KW-1185">Reference proteome</keyword>
<proteinExistence type="predicted"/>
<name>S8CPD4_9LAMI</name>
<dbReference type="EMBL" id="AUSU01003520">
    <property type="protein sequence ID" value="EPS66716.1"/>
    <property type="molecule type" value="Genomic_DNA"/>
</dbReference>
<dbReference type="AlphaFoldDB" id="S8CPD4"/>
<comment type="caution">
    <text evidence="2">The sequence shown here is derived from an EMBL/GenBank/DDBJ whole genome shotgun (WGS) entry which is preliminary data.</text>
</comment>
<evidence type="ECO:0000313" key="2">
    <source>
        <dbReference type="EMBL" id="EPS66716.1"/>
    </source>
</evidence>
<feature type="compositionally biased region" description="Polar residues" evidence="1">
    <location>
        <begin position="64"/>
        <end position="75"/>
    </location>
</feature>
<evidence type="ECO:0000313" key="3">
    <source>
        <dbReference type="Proteomes" id="UP000015453"/>
    </source>
</evidence>
<dbReference type="Proteomes" id="UP000015453">
    <property type="component" value="Unassembled WGS sequence"/>
</dbReference>
<accession>S8CPD4</accession>
<feature type="compositionally biased region" description="Low complexity" evidence="1">
    <location>
        <begin position="34"/>
        <end position="49"/>
    </location>
</feature>
<sequence>MEFPTNSSSSQQGSSSSGWTAYLEDLSRDDFSRRGGISSSSSHVRVLSFENEEDEKNKEEDESNMQGTLLITNIF</sequence>
<gene>
    <name evidence="2" type="ORF">M569_08065</name>
</gene>
<feature type="region of interest" description="Disordered" evidence="1">
    <location>
        <begin position="32"/>
        <end position="75"/>
    </location>
</feature>
<evidence type="ECO:0000256" key="1">
    <source>
        <dbReference type="SAM" id="MobiDB-lite"/>
    </source>
</evidence>
<organism evidence="2 3">
    <name type="scientific">Genlisea aurea</name>
    <dbReference type="NCBI Taxonomy" id="192259"/>
    <lineage>
        <taxon>Eukaryota</taxon>
        <taxon>Viridiplantae</taxon>
        <taxon>Streptophyta</taxon>
        <taxon>Embryophyta</taxon>
        <taxon>Tracheophyta</taxon>
        <taxon>Spermatophyta</taxon>
        <taxon>Magnoliopsida</taxon>
        <taxon>eudicotyledons</taxon>
        <taxon>Gunneridae</taxon>
        <taxon>Pentapetalae</taxon>
        <taxon>asterids</taxon>
        <taxon>lamiids</taxon>
        <taxon>Lamiales</taxon>
        <taxon>Lentibulariaceae</taxon>
        <taxon>Genlisea</taxon>
    </lineage>
</organism>